<comment type="subcellular location">
    <subcellularLocation>
        <location evidence="1">Secreted</location>
    </subcellularLocation>
</comment>
<comment type="similarity">
    <text evidence="4">Belongs to the EsxC family.</text>
</comment>
<accession>A0A917EN64</accession>
<dbReference type="AlphaFoldDB" id="A0A917EN64"/>
<name>A0A917EN64_9BACI</name>
<protein>
    <submittedName>
        <fullName evidence="5">Uncharacterized protein</fullName>
    </submittedName>
</protein>
<keyword evidence="2" id="KW-0964">Secreted</keyword>
<proteinExistence type="inferred from homology"/>
<evidence type="ECO:0000256" key="3">
    <source>
        <dbReference type="ARBA" id="ARBA00023026"/>
    </source>
</evidence>
<reference evidence="5" key="2">
    <citation type="submission" date="2020-09" db="EMBL/GenBank/DDBJ databases">
        <authorList>
            <person name="Sun Q."/>
            <person name="Zhou Y."/>
        </authorList>
    </citation>
    <scope>NUCLEOTIDE SEQUENCE</scope>
    <source>
        <strain evidence="5">CGMCC 1.12698</strain>
    </source>
</reference>
<evidence type="ECO:0000313" key="5">
    <source>
        <dbReference type="EMBL" id="GGE59380.1"/>
    </source>
</evidence>
<evidence type="ECO:0000313" key="6">
    <source>
        <dbReference type="Proteomes" id="UP000605259"/>
    </source>
</evidence>
<evidence type="ECO:0000256" key="1">
    <source>
        <dbReference type="ARBA" id="ARBA00004613"/>
    </source>
</evidence>
<gene>
    <name evidence="5" type="ORF">GCM10007140_07140</name>
</gene>
<comment type="caution">
    <text evidence="5">The sequence shown here is derived from an EMBL/GenBank/DDBJ whole genome shotgun (WGS) entry which is preliminary data.</text>
</comment>
<dbReference type="Pfam" id="PF26323">
    <property type="entry name" value="EsxC"/>
    <property type="match status" value="1"/>
</dbReference>
<dbReference type="RefSeq" id="WP_188387056.1">
    <property type="nucleotide sequence ID" value="NZ_BMFK01000001.1"/>
</dbReference>
<dbReference type="Proteomes" id="UP000605259">
    <property type="component" value="Unassembled WGS sequence"/>
</dbReference>
<evidence type="ECO:0000256" key="4">
    <source>
        <dbReference type="ARBA" id="ARBA00093779"/>
    </source>
</evidence>
<organism evidence="5 6">
    <name type="scientific">Priestia taiwanensis</name>
    <dbReference type="NCBI Taxonomy" id="1347902"/>
    <lineage>
        <taxon>Bacteria</taxon>
        <taxon>Bacillati</taxon>
        <taxon>Bacillota</taxon>
        <taxon>Bacilli</taxon>
        <taxon>Bacillales</taxon>
        <taxon>Bacillaceae</taxon>
        <taxon>Priestia</taxon>
    </lineage>
</organism>
<reference evidence="5" key="1">
    <citation type="journal article" date="2014" name="Int. J. Syst. Evol. Microbiol.">
        <title>Complete genome sequence of Corynebacterium casei LMG S-19264T (=DSM 44701T), isolated from a smear-ripened cheese.</title>
        <authorList>
            <consortium name="US DOE Joint Genome Institute (JGI-PGF)"/>
            <person name="Walter F."/>
            <person name="Albersmeier A."/>
            <person name="Kalinowski J."/>
            <person name="Ruckert C."/>
        </authorList>
    </citation>
    <scope>NUCLEOTIDE SEQUENCE</scope>
    <source>
        <strain evidence="5">CGMCC 1.12698</strain>
    </source>
</reference>
<dbReference type="InterPro" id="IPR058928">
    <property type="entry name" value="EsxC"/>
</dbReference>
<dbReference type="EMBL" id="BMFK01000001">
    <property type="protein sequence ID" value="GGE59380.1"/>
    <property type="molecule type" value="Genomic_DNA"/>
</dbReference>
<keyword evidence="3" id="KW-0843">Virulence</keyword>
<sequence length="128" mass="15343">MPDGFWDSFGNVLGIGYTENERKRDEYSELYFYLKSRRERIERHIEKVETAYGTYFERSSSLLQSNKIPAYEFENKRGEKDVELSDLLGDFRQARDDIASAQSRAYSKWLMYRERAEAENRERDEANR</sequence>
<keyword evidence="6" id="KW-1185">Reference proteome</keyword>
<evidence type="ECO:0000256" key="2">
    <source>
        <dbReference type="ARBA" id="ARBA00022525"/>
    </source>
</evidence>